<comment type="caution">
    <text evidence="1">The sequence shown here is derived from an EMBL/GenBank/DDBJ whole genome shotgun (WGS) entry which is preliminary data.</text>
</comment>
<evidence type="ECO:0000313" key="2">
    <source>
        <dbReference type="Proteomes" id="UP000784064"/>
    </source>
</evidence>
<gene>
    <name evidence="1" type="ORF">JJW18_21455</name>
</gene>
<accession>A0AAW4GPG2</accession>
<protein>
    <submittedName>
        <fullName evidence="1">Uncharacterized protein</fullName>
    </submittedName>
</protein>
<reference evidence="1" key="1">
    <citation type="submission" date="2021-01" db="EMBL/GenBank/DDBJ databases">
        <authorList>
            <person name="Yu Y."/>
        </authorList>
    </citation>
    <scope>NUCLEOTIDE SEQUENCE</scope>
    <source>
        <strain evidence="1">As-5</strain>
    </source>
</reference>
<name>A0AAW4GPG2_9GAMM</name>
<dbReference type="Proteomes" id="UP000784064">
    <property type="component" value="Unassembled WGS sequence"/>
</dbReference>
<evidence type="ECO:0000313" key="1">
    <source>
        <dbReference type="EMBL" id="MBM9916030.1"/>
    </source>
</evidence>
<proteinExistence type="predicted"/>
<organism evidence="1 2">
    <name type="scientific">Stenotrophomonas lactitubi</name>
    <dbReference type="NCBI Taxonomy" id="2045214"/>
    <lineage>
        <taxon>Bacteria</taxon>
        <taxon>Pseudomonadati</taxon>
        <taxon>Pseudomonadota</taxon>
        <taxon>Gammaproteobacteria</taxon>
        <taxon>Lysobacterales</taxon>
        <taxon>Lysobacteraceae</taxon>
        <taxon>Stenotrophomonas</taxon>
    </lineage>
</organism>
<dbReference type="EMBL" id="JAFFTA010000061">
    <property type="protein sequence ID" value="MBM9916030.1"/>
    <property type="molecule type" value="Genomic_DNA"/>
</dbReference>
<sequence>MLQLIHALPLSSWVCGQGRSALLRACAGGGGASAALIDTMFSPSLAGARVALSAAVTLPGFSN</sequence>
<dbReference type="AlphaFoldDB" id="A0AAW4GPG2"/>